<dbReference type="AlphaFoldDB" id="A0A1G6LJS0"/>
<keyword evidence="2" id="KW-1185">Reference proteome</keyword>
<evidence type="ECO:0000313" key="1">
    <source>
        <dbReference type="EMBL" id="SDC43530.1"/>
    </source>
</evidence>
<proteinExistence type="predicted"/>
<protein>
    <submittedName>
        <fullName evidence="1">Uncharacterized protein</fullName>
    </submittedName>
</protein>
<evidence type="ECO:0000313" key="2">
    <source>
        <dbReference type="Proteomes" id="UP000198757"/>
    </source>
</evidence>
<dbReference type="Proteomes" id="UP000198757">
    <property type="component" value="Unassembled WGS sequence"/>
</dbReference>
<reference evidence="2" key="1">
    <citation type="submission" date="2016-10" db="EMBL/GenBank/DDBJ databases">
        <authorList>
            <person name="Varghese N."/>
            <person name="Submissions S."/>
        </authorList>
    </citation>
    <scope>NUCLEOTIDE SEQUENCE [LARGE SCALE GENOMIC DNA]</scope>
    <source>
        <strain evidence="2">DSM 25811 / CCM 8410 / LMG 26954 / E90</strain>
    </source>
</reference>
<gene>
    <name evidence="1" type="ORF">SAMN04487894_102375</name>
</gene>
<name>A0A1G6LJS0_NIADE</name>
<dbReference type="EMBL" id="FMZO01000002">
    <property type="protein sequence ID" value="SDC43530.1"/>
    <property type="molecule type" value="Genomic_DNA"/>
</dbReference>
<organism evidence="1 2">
    <name type="scientific">Niabella drilacis (strain DSM 25811 / CCM 8410 / CCUG 62505 / LMG 26954 / E90)</name>
    <dbReference type="NCBI Taxonomy" id="1285928"/>
    <lineage>
        <taxon>Bacteria</taxon>
        <taxon>Pseudomonadati</taxon>
        <taxon>Bacteroidota</taxon>
        <taxon>Chitinophagia</taxon>
        <taxon>Chitinophagales</taxon>
        <taxon>Chitinophagaceae</taxon>
        <taxon>Niabella</taxon>
    </lineage>
</organism>
<sequence length="55" mass="6224">MGLKECFDQKGFTNSSPSIDGQQLRFPGFQQPLQCADFFFPAMIVSFMRASNYPP</sequence>
<accession>A0A1G6LJS0</accession>